<dbReference type="PROSITE" id="PS50110">
    <property type="entry name" value="RESPONSE_REGULATORY"/>
    <property type="match status" value="2"/>
</dbReference>
<sequence>MRLRRTPGRANAVQKHRDKRLLLIEDSRMFATALKHGLEVTHGLNVTHCASLKAAREELAEAAEGFSLVVLDLNLPDAPNCEALDLVLHERIPAIVFTAAFNDGTRETILSRGVVDCIVKNEPDSINRLIAAVDRALANGRTTVLLVDSNLASLHDLAGILREQRISVVEASRGDAALHVIDAGDAIDVVVTDTNLADMAGAVLLKEIHDRQGDEAMPVIGLSDEGDARLAARFIEAGGADFVRKPFLEAEFCGRVRYAAAMQKRMQALRRVAASDYLTGIYNRRHFFLTGPRLVDQCLRRGDGTSIAILDIDHFKRLNDTYGHEIGDIVLKHVARRMKALVGEEHLLARLGGEEFSILFNGLSVREAFAFCERIRLGLAKSKIVADDEELTITVSVGLATIEAPESFDNYLHAADQFLYMAKHAGRNRVMSELALLDALAS</sequence>
<dbReference type="InterPro" id="IPR000160">
    <property type="entry name" value="GGDEF_dom"/>
</dbReference>
<keyword evidence="7" id="KW-1185">Reference proteome</keyword>
<comment type="catalytic activity">
    <reaction evidence="2">
        <text>2 GTP = 3',3'-c-di-GMP + 2 diphosphate</text>
        <dbReference type="Rhea" id="RHEA:24898"/>
        <dbReference type="ChEBI" id="CHEBI:33019"/>
        <dbReference type="ChEBI" id="CHEBI:37565"/>
        <dbReference type="ChEBI" id="CHEBI:58805"/>
        <dbReference type="EC" id="2.7.7.65"/>
    </reaction>
</comment>
<dbReference type="InterPro" id="IPR050469">
    <property type="entry name" value="Diguanylate_Cyclase"/>
</dbReference>
<dbReference type="GO" id="GO:0005886">
    <property type="term" value="C:plasma membrane"/>
    <property type="evidence" value="ECO:0007669"/>
    <property type="project" value="TreeGrafter"/>
</dbReference>
<dbReference type="InterPro" id="IPR029787">
    <property type="entry name" value="Nucleotide_cyclase"/>
</dbReference>
<protein>
    <recommendedName>
        <fullName evidence="1">diguanylate cyclase</fullName>
        <ecNumber evidence="1">2.7.7.65</ecNumber>
    </recommendedName>
</protein>
<feature type="modified residue" description="4-aspartylphosphate" evidence="3">
    <location>
        <position position="72"/>
    </location>
</feature>
<evidence type="ECO:0000256" key="3">
    <source>
        <dbReference type="PROSITE-ProRule" id="PRU00169"/>
    </source>
</evidence>
<keyword evidence="3" id="KW-0597">Phosphoprotein</keyword>
<feature type="modified residue" description="4-aspartylphosphate" evidence="3">
    <location>
        <position position="193"/>
    </location>
</feature>
<dbReference type="SUPFAM" id="SSF52172">
    <property type="entry name" value="CheY-like"/>
    <property type="match status" value="2"/>
</dbReference>
<dbReference type="InterPro" id="IPR001789">
    <property type="entry name" value="Sig_transdc_resp-reg_receiver"/>
</dbReference>
<dbReference type="Gene3D" id="3.30.70.270">
    <property type="match status" value="1"/>
</dbReference>
<organism evidence="6 7">
    <name type="scientific">Sinorhizobium saheli</name>
    <dbReference type="NCBI Taxonomy" id="36856"/>
    <lineage>
        <taxon>Bacteria</taxon>
        <taxon>Pseudomonadati</taxon>
        <taxon>Pseudomonadota</taxon>
        <taxon>Alphaproteobacteria</taxon>
        <taxon>Hyphomicrobiales</taxon>
        <taxon>Rhizobiaceae</taxon>
        <taxon>Sinorhizobium/Ensifer group</taxon>
        <taxon>Sinorhizobium</taxon>
    </lineage>
</organism>
<proteinExistence type="predicted"/>
<dbReference type="Gene3D" id="3.40.50.2300">
    <property type="match status" value="2"/>
</dbReference>
<dbReference type="InterPro" id="IPR043128">
    <property type="entry name" value="Rev_trsase/Diguanyl_cyclase"/>
</dbReference>
<dbReference type="STRING" id="36856.ATB98_04495"/>
<dbReference type="PANTHER" id="PTHR45138">
    <property type="entry name" value="REGULATORY COMPONENTS OF SENSORY TRANSDUCTION SYSTEM"/>
    <property type="match status" value="1"/>
</dbReference>
<dbReference type="GO" id="GO:1902201">
    <property type="term" value="P:negative regulation of bacterial-type flagellum-dependent cell motility"/>
    <property type="evidence" value="ECO:0007669"/>
    <property type="project" value="TreeGrafter"/>
</dbReference>
<evidence type="ECO:0000256" key="1">
    <source>
        <dbReference type="ARBA" id="ARBA00012528"/>
    </source>
</evidence>
<dbReference type="CDD" id="cd01949">
    <property type="entry name" value="GGDEF"/>
    <property type="match status" value="1"/>
</dbReference>
<reference evidence="6 7" key="1">
    <citation type="submission" date="2015-11" db="EMBL/GenBank/DDBJ databases">
        <title>Ensifer anhuiense sp. nov., an effective nitrogen fixation bacterium with Glycine soja.</title>
        <authorList>
            <person name="Yan H."/>
            <person name="Chen W."/>
        </authorList>
    </citation>
    <scope>NUCLEOTIDE SEQUENCE [LARGE SCALE GENOMIC DNA]</scope>
    <source>
        <strain evidence="6 7">LMG 7837</strain>
    </source>
</reference>
<dbReference type="NCBIfam" id="TIGR00254">
    <property type="entry name" value="GGDEF"/>
    <property type="match status" value="1"/>
</dbReference>
<dbReference type="GO" id="GO:0052621">
    <property type="term" value="F:diguanylate cyclase activity"/>
    <property type="evidence" value="ECO:0007669"/>
    <property type="project" value="UniProtKB-EC"/>
</dbReference>
<dbReference type="SMART" id="SM00267">
    <property type="entry name" value="GGDEF"/>
    <property type="match status" value="1"/>
</dbReference>
<dbReference type="Pfam" id="PF00990">
    <property type="entry name" value="GGDEF"/>
    <property type="match status" value="1"/>
</dbReference>
<dbReference type="PROSITE" id="PS50887">
    <property type="entry name" value="GGDEF"/>
    <property type="match status" value="1"/>
</dbReference>
<evidence type="ECO:0000256" key="2">
    <source>
        <dbReference type="ARBA" id="ARBA00034247"/>
    </source>
</evidence>
<dbReference type="InterPro" id="IPR011006">
    <property type="entry name" value="CheY-like_superfamily"/>
</dbReference>
<dbReference type="EMBL" id="LNQB01000070">
    <property type="protein sequence ID" value="OAP45948.1"/>
    <property type="molecule type" value="Genomic_DNA"/>
</dbReference>
<evidence type="ECO:0000313" key="6">
    <source>
        <dbReference type="EMBL" id="OAP45948.1"/>
    </source>
</evidence>
<dbReference type="Pfam" id="PF00072">
    <property type="entry name" value="Response_reg"/>
    <property type="match status" value="2"/>
</dbReference>
<gene>
    <name evidence="6" type="ORF">ATB98_04495</name>
</gene>
<comment type="caution">
    <text evidence="6">The sequence shown here is derived from an EMBL/GenBank/DDBJ whole genome shotgun (WGS) entry which is preliminary data.</text>
</comment>
<feature type="domain" description="Response regulatory" evidence="4">
    <location>
        <begin position="143"/>
        <end position="260"/>
    </location>
</feature>
<dbReference type="SUPFAM" id="SSF55073">
    <property type="entry name" value="Nucleotide cyclase"/>
    <property type="match status" value="1"/>
</dbReference>
<evidence type="ECO:0000259" key="5">
    <source>
        <dbReference type="PROSITE" id="PS50887"/>
    </source>
</evidence>
<dbReference type="PANTHER" id="PTHR45138:SF9">
    <property type="entry name" value="DIGUANYLATE CYCLASE DGCM-RELATED"/>
    <property type="match status" value="1"/>
</dbReference>
<dbReference type="FunFam" id="3.30.70.270:FF:000001">
    <property type="entry name" value="Diguanylate cyclase domain protein"/>
    <property type="match status" value="1"/>
</dbReference>
<feature type="domain" description="GGDEF" evidence="5">
    <location>
        <begin position="303"/>
        <end position="435"/>
    </location>
</feature>
<dbReference type="AlphaFoldDB" id="A0A178YEK6"/>
<dbReference type="Proteomes" id="UP000078507">
    <property type="component" value="Unassembled WGS sequence"/>
</dbReference>
<dbReference type="GO" id="GO:0000160">
    <property type="term" value="P:phosphorelay signal transduction system"/>
    <property type="evidence" value="ECO:0007669"/>
    <property type="project" value="InterPro"/>
</dbReference>
<accession>A0A178YEK6</accession>
<dbReference type="SMART" id="SM00448">
    <property type="entry name" value="REC"/>
    <property type="match status" value="2"/>
</dbReference>
<dbReference type="EC" id="2.7.7.65" evidence="1"/>
<name>A0A178YEK6_SINSA</name>
<feature type="domain" description="Response regulatory" evidence="4">
    <location>
        <begin position="20"/>
        <end position="135"/>
    </location>
</feature>
<evidence type="ECO:0000313" key="7">
    <source>
        <dbReference type="Proteomes" id="UP000078507"/>
    </source>
</evidence>
<dbReference type="RefSeq" id="WP_066873622.1">
    <property type="nucleotide sequence ID" value="NZ_WITB01000173.1"/>
</dbReference>
<dbReference type="GO" id="GO:0043709">
    <property type="term" value="P:cell adhesion involved in single-species biofilm formation"/>
    <property type="evidence" value="ECO:0007669"/>
    <property type="project" value="TreeGrafter"/>
</dbReference>
<evidence type="ECO:0000259" key="4">
    <source>
        <dbReference type="PROSITE" id="PS50110"/>
    </source>
</evidence>